<comment type="caution">
    <text evidence="1">The sequence shown here is derived from an EMBL/GenBank/DDBJ whole genome shotgun (WGS) entry which is preliminary data.</text>
</comment>
<name>A0ABS3YRD5_9BACT</name>
<dbReference type="PANTHER" id="PTHR35279:SF1">
    <property type="entry name" value="ARABINANASE_LEVANSUCRASE_INVERTASE"/>
    <property type="match status" value="1"/>
</dbReference>
<keyword evidence="2" id="KW-1185">Reference proteome</keyword>
<evidence type="ECO:0000313" key="2">
    <source>
        <dbReference type="Proteomes" id="UP000677244"/>
    </source>
</evidence>
<dbReference type="Proteomes" id="UP000677244">
    <property type="component" value="Unassembled WGS sequence"/>
</dbReference>
<organism evidence="1 2">
    <name type="scientific">Niastella soli</name>
    <dbReference type="NCBI Taxonomy" id="2821487"/>
    <lineage>
        <taxon>Bacteria</taxon>
        <taxon>Pseudomonadati</taxon>
        <taxon>Bacteroidota</taxon>
        <taxon>Chitinophagia</taxon>
        <taxon>Chitinophagales</taxon>
        <taxon>Chitinophagaceae</taxon>
        <taxon>Niastella</taxon>
    </lineage>
</organism>
<dbReference type="InterPro" id="IPR023296">
    <property type="entry name" value="Glyco_hydro_beta-prop_sf"/>
</dbReference>
<reference evidence="1 2" key="1">
    <citation type="submission" date="2021-03" db="EMBL/GenBank/DDBJ databases">
        <title>Assistant Professor.</title>
        <authorList>
            <person name="Huq M.A."/>
        </authorList>
    </citation>
    <scope>NUCLEOTIDE SEQUENCE [LARGE SCALE GENOMIC DNA]</scope>
    <source>
        <strain evidence="1 2">MAH-29</strain>
    </source>
</reference>
<evidence type="ECO:0000313" key="1">
    <source>
        <dbReference type="EMBL" id="MBO9200142.1"/>
    </source>
</evidence>
<protein>
    <recommendedName>
        <fullName evidence="3">Glycosyl hydrolase family 32 N-terminal domain-containing protein</fullName>
    </recommendedName>
</protein>
<dbReference type="RefSeq" id="WP_209138198.1">
    <property type="nucleotide sequence ID" value="NZ_JAGHKO010000001.1"/>
</dbReference>
<dbReference type="EMBL" id="JAGHKO010000001">
    <property type="protein sequence ID" value="MBO9200142.1"/>
    <property type="molecule type" value="Genomic_DNA"/>
</dbReference>
<dbReference type="PANTHER" id="PTHR35279">
    <property type="match status" value="1"/>
</dbReference>
<accession>A0ABS3YRD5</accession>
<dbReference type="Gene3D" id="2.115.10.20">
    <property type="entry name" value="Glycosyl hydrolase domain, family 43"/>
    <property type="match status" value="2"/>
</dbReference>
<proteinExistence type="predicted"/>
<evidence type="ECO:0008006" key="3">
    <source>
        <dbReference type="Google" id="ProtNLM"/>
    </source>
</evidence>
<dbReference type="SUPFAM" id="SSF75005">
    <property type="entry name" value="Arabinanase/levansucrase/invertase"/>
    <property type="match status" value="1"/>
</dbReference>
<gene>
    <name evidence="1" type="ORF">J7I42_07730</name>
</gene>
<sequence length="311" mass="35586">MNWNKKGLIFIPDGSIEWSQSHAQVPVVDHMDETTWRIYYATRDANSRSHISFIEVEAGKPEQIKFINDRPLLSLGRLGTFDEDGVMPSSIITVNNRKLLYYIGWSQRKNVPYQNTIGLAISDDGGNTFQKYSEGPIIGVNHLDPFFTGTIFVFKDGDLFKGYYLSCVEWKLVNSKPESTYVLKYATSKDGINWDRDNIVAIPFKDENEGGLVSASVIKLNGKYLMWFGYRNYFDFRTNPANSYRIGFAESVDGINWIRKDQQSGIDISETGWDSEMISYPYVTEFKGEFYLFYNGNQFGKTGFGYATLKP</sequence>